<dbReference type="RefSeq" id="YP_001497942.1">
    <property type="nucleotide sequence ID" value="NC_009898.1"/>
</dbReference>
<dbReference type="EMBL" id="DQ491002">
    <property type="protein sequence ID" value="ABT15145.1"/>
    <property type="molecule type" value="Genomic_DNA"/>
</dbReference>
<proteinExistence type="predicted"/>
<evidence type="ECO:0000313" key="1">
    <source>
        <dbReference type="EMBL" id="ABT15145.1"/>
    </source>
</evidence>
<reference evidence="1 2" key="1">
    <citation type="journal article" date="2007" name="Virology">
        <title>Sequence and annotation of the 369-kb NY-2A and the 345-kb AR158 viruses that infect Chlorella NC64A.</title>
        <authorList>
            <person name="Fitzgerald L.A."/>
            <person name="Graves M.V."/>
            <person name="Li X."/>
            <person name="Feldblyum T."/>
            <person name="Nierman W.C."/>
            <person name="Van Etten J.L."/>
        </authorList>
    </citation>
    <scope>NUCLEOTIDE SEQUENCE [LARGE SCALE GENOMIC DNA]</scope>
    <source>
        <strain evidence="1 2">NY-2A</strain>
    </source>
</reference>
<gene>
    <name evidence="1" type="primary">b746R</name>
    <name evidence="1" type="ORF">NY2A_b746R</name>
</gene>
<sequence length="75" mass="8596">MDEGRLVLHWTTLIRRLQKSVDKLVTSGDEARPCVFYNTMDPYGILCMTDAQMSKTPLKIGKLCQVSTVKKHERL</sequence>
<protein>
    <submittedName>
        <fullName evidence="1">Uncharacterized protein b746R</fullName>
    </submittedName>
</protein>
<keyword evidence="2" id="KW-1185">Reference proteome</keyword>
<dbReference type="GeneID" id="5659130"/>
<organismHost>
    <name type="scientific">Chlorella</name>
    <dbReference type="NCBI Taxonomy" id="3071"/>
</organismHost>
<organism evidence="1 2">
    <name type="scientific">Paramecium bursaria Chlorella virus NY2A</name>
    <name type="common">PBCV-NY2A</name>
    <dbReference type="NCBI Taxonomy" id="46021"/>
    <lineage>
        <taxon>Viruses</taxon>
        <taxon>Varidnaviria</taxon>
        <taxon>Bamfordvirae</taxon>
        <taxon>Nucleocytoviricota</taxon>
        <taxon>Megaviricetes</taxon>
        <taxon>Algavirales</taxon>
        <taxon>Phycodnaviridae</taxon>
        <taxon>Chlorovirus</taxon>
        <taxon>Chlorovirus americanus</taxon>
    </lineage>
</organism>
<dbReference type="Proteomes" id="UP000202419">
    <property type="component" value="Segment"/>
</dbReference>
<accession>A7IXS1</accession>
<dbReference type="KEGG" id="vg:5659130"/>
<name>A7IXS1_PBCVN</name>
<evidence type="ECO:0000313" key="2">
    <source>
        <dbReference type="Proteomes" id="UP000202419"/>
    </source>
</evidence>